<dbReference type="SUPFAM" id="SSF52418">
    <property type="entry name" value="Nucleoside phosphorylase/phosphoribosyltransferase catalytic domain"/>
    <property type="match status" value="1"/>
</dbReference>
<accession>A0AA37PLX7</accession>
<dbReference type="FunFam" id="1.20.970.10:FF:000004">
    <property type="entry name" value="Thymidine phosphorylase"/>
    <property type="match status" value="1"/>
</dbReference>
<dbReference type="InterPro" id="IPR017872">
    <property type="entry name" value="Pyrmidine_PPase_CS"/>
</dbReference>
<comment type="subunit">
    <text evidence="2">Homodimer.</text>
</comment>
<evidence type="ECO:0000313" key="6">
    <source>
        <dbReference type="EMBL" id="GBG37101.1"/>
    </source>
</evidence>
<dbReference type="PANTHER" id="PTHR10515">
    <property type="entry name" value="THYMIDINE PHOSPHORYLASE"/>
    <property type="match status" value="1"/>
</dbReference>
<dbReference type="GO" id="GO:0006213">
    <property type="term" value="P:pyrimidine nucleoside metabolic process"/>
    <property type="evidence" value="ECO:0007669"/>
    <property type="project" value="InterPro"/>
</dbReference>
<dbReference type="InterPro" id="IPR017459">
    <property type="entry name" value="Glycosyl_Trfase_fam3_N_dom"/>
</dbReference>
<keyword evidence="4" id="KW-0808">Transferase</keyword>
<dbReference type="InterPro" id="IPR013102">
    <property type="entry name" value="PYNP_C"/>
</dbReference>
<dbReference type="InterPro" id="IPR000312">
    <property type="entry name" value="Glycosyl_Trfase_fam3"/>
</dbReference>
<reference evidence="7" key="3">
    <citation type="journal article" date="2022" name="Microbiol. Resour. Announc.">
        <title>Draft Genome Sequences of Eight Mycobacterium montefiorense Strains Isolated from Salamanders in Captivity.</title>
        <authorList>
            <person name="Komine T."/>
            <person name="Ihara H."/>
            <person name="Fukano H."/>
            <person name="Hoshino Y."/>
            <person name="Kurata O."/>
            <person name="Wada S."/>
        </authorList>
    </citation>
    <scope>NUCLEOTIDE SEQUENCE</scope>
    <source>
        <strain evidence="7">NJB18185</strain>
    </source>
</reference>
<dbReference type="NCBIfam" id="NF004490">
    <property type="entry name" value="PRK05820.1"/>
    <property type="match status" value="1"/>
</dbReference>
<evidence type="ECO:0000313" key="7">
    <source>
        <dbReference type="EMBL" id="GKU72615.1"/>
    </source>
</evidence>
<dbReference type="InterPro" id="IPR035902">
    <property type="entry name" value="Nuc_phospho_transferase"/>
</dbReference>
<evidence type="ECO:0000256" key="3">
    <source>
        <dbReference type="ARBA" id="ARBA00022676"/>
    </source>
</evidence>
<organism evidence="7 9">
    <name type="scientific">Mycobacterium montefiorense</name>
    <dbReference type="NCBI Taxonomy" id="154654"/>
    <lineage>
        <taxon>Bacteria</taxon>
        <taxon>Bacillati</taxon>
        <taxon>Actinomycetota</taxon>
        <taxon>Actinomycetes</taxon>
        <taxon>Mycobacteriales</taxon>
        <taxon>Mycobacteriaceae</taxon>
        <taxon>Mycobacterium</taxon>
        <taxon>Mycobacterium simiae complex</taxon>
    </lineage>
</organism>
<reference evidence="8" key="2">
    <citation type="submission" date="2018-04" db="EMBL/GenBank/DDBJ databases">
        <title>Draft genome sequence of Mycobacterium montefiorense isolated from Japanese black salamander.</title>
        <authorList>
            <person name="Fukano H."/>
            <person name="Yoshida M."/>
            <person name="Shimizu A."/>
            <person name="Iwao H."/>
            <person name="Kurata O."/>
            <person name="Katayama Y."/>
            <person name="Omatsu T."/>
            <person name="Mizutani T."/>
            <person name="Wada S."/>
            <person name="Hoshino Y."/>
        </authorList>
    </citation>
    <scope>NUCLEOTIDE SEQUENCE [LARGE SCALE GENOMIC DNA]</scope>
    <source>
        <strain evidence="8">BS</strain>
    </source>
</reference>
<dbReference type="SUPFAM" id="SSF47648">
    <property type="entry name" value="Nucleoside phosphorylase/phosphoribosyltransferase N-terminal domain"/>
    <property type="match status" value="1"/>
</dbReference>
<evidence type="ECO:0000256" key="1">
    <source>
        <dbReference type="ARBA" id="ARBA00006915"/>
    </source>
</evidence>
<dbReference type="Gene3D" id="3.40.1030.10">
    <property type="entry name" value="Nucleoside phosphorylase/phosphoribosyltransferase catalytic domain"/>
    <property type="match status" value="1"/>
</dbReference>
<name>A0AA37PLX7_9MYCO</name>
<gene>
    <name evidence="7" type="primary">deoA</name>
    <name evidence="6" type="ORF">MmonteBS_14730</name>
    <name evidence="7" type="ORF">NJB18185_23870</name>
</gene>
<dbReference type="InterPro" id="IPR018090">
    <property type="entry name" value="Pyrmidine_PPas_bac/euk"/>
</dbReference>
<dbReference type="GO" id="GO:0004645">
    <property type="term" value="F:1,4-alpha-oligoglucan phosphorylase activity"/>
    <property type="evidence" value="ECO:0007669"/>
    <property type="project" value="InterPro"/>
</dbReference>
<dbReference type="Proteomes" id="UP000245060">
    <property type="component" value="Unassembled WGS sequence"/>
</dbReference>
<dbReference type="Gene3D" id="1.20.970.10">
    <property type="entry name" value="Transferase, Pyrimidine Nucleoside Phosphorylase, Chain C"/>
    <property type="match status" value="1"/>
</dbReference>
<evidence type="ECO:0000256" key="2">
    <source>
        <dbReference type="ARBA" id="ARBA00011738"/>
    </source>
</evidence>
<dbReference type="PIRSF" id="PIRSF000478">
    <property type="entry name" value="TP_PyNP"/>
    <property type="match status" value="1"/>
</dbReference>
<evidence type="ECO:0000313" key="8">
    <source>
        <dbReference type="Proteomes" id="UP000245060"/>
    </source>
</evidence>
<dbReference type="GO" id="GO:0005829">
    <property type="term" value="C:cytosol"/>
    <property type="evidence" value="ECO:0007669"/>
    <property type="project" value="TreeGrafter"/>
</dbReference>
<keyword evidence="3" id="KW-0328">Glycosyltransferase</keyword>
<dbReference type="Pfam" id="PF00591">
    <property type="entry name" value="Glycos_transf_3"/>
    <property type="match status" value="1"/>
</dbReference>
<dbReference type="Pfam" id="PF07831">
    <property type="entry name" value="PYNP_C"/>
    <property type="match status" value="1"/>
</dbReference>
<dbReference type="Proteomes" id="UP001139505">
    <property type="component" value="Unassembled WGS sequence"/>
</dbReference>
<dbReference type="EMBL" id="BQYH01000015">
    <property type="protein sequence ID" value="GKU72615.1"/>
    <property type="molecule type" value="Genomic_DNA"/>
</dbReference>
<dbReference type="GO" id="GO:0006206">
    <property type="term" value="P:pyrimidine nucleobase metabolic process"/>
    <property type="evidence" value="ECO:0007669"/>
    <property type="project" value="InterPro"/>
</dbReference>
<evidence type="ECO:0000313" key="9">
    <source>
        <dbReference type="Proteomes" id="UP001139505"/>
    </source>
</evidence>
<protein>
    <submittedName>
        <fullName evidence="7">Thymidine phosphorylase</fullName>
    </submittedName>
</protein>
<sequence length="433" mass="44653">MTDFAFDAPTVIRTKRDGGRLSDAAIDWIVDAYTGGRVADEQMAALLMAIFWRGMDSGEIASWTAAMLASGDRLDFSDLRRRSTPLTTVDKHSTGGVGDKTTLVLVPVVAACGAAIPKVSGRGLGHTGGTLDKLESIAGFTAGITVAQVHQQLCDIGAAIFAAGELAPADKLLYALRDITATVDSLPLIASSIMSKKLAEGVGALVLDVKTGAGALMATEAQCRELAHTMVDLGAAHGVPTRALLTDMDCPLGATVGNALEVAEALDVLAGGGPPDVVELTIALAAEMLELAGIDGQDPGQTLRDGTAMDRFRQLVAAQGGDLSVPLPIGSHSETVIAARSGTMGNIDAMAVGLTAWRLGAGRSRPGGQVQFGSGVRIHRRPGSPVAAGEPLFTLYTDTPERFVAAMAELDGAWTVSDAVPPSRPLIIDRIVG</sequence>
<dbReference type="InterPro" id="IPR000053">
    <property type="entry name" value="Thymidine/pyrmidine_PPase"/>
</dbReference>
<dbReference type="AlphaFoldDB" id="A0AA37PLX7"/>
<proteinExistence type="inferred from homology"/>
<dbReference type="SUPFAM" id="SSF54680">
    <property type="entry name" value="Pyrimidine nucleoside phosphorylase C-terminal domain"/>
    <property type="match status" value="1"/>
</dbReference>
<dbReference type="InterPro" id="IPR036320">
    <property type="entry name" value="Glycosyl_Trfase_fam3_N_dom_sf"/>
</dbReference>
<comment type="caution">
    <text evidence="7">The sequence shown here is derived from an EMBL/GenBank/DDBJ whole genome shotgun (WGS) entry which is preliminary data.</text>
</comment>
<dbReference type="InterPro" id="IPR036566">
    <property type="entry name" value="PYNP-like_C_sf"/>
</dbReference>
<comment type="similarity">
    <text evidence="1">Belongs to the thymidine/pyrimidine-nucleoside phosphorylase family.</text>
</comment>
<reference evidence="7" key="4">
    <citation type="submission" date="2022-04" db="EMBL/GenBank/DDBJ databases">
        <authorList>
            <person name="Komine T."/>
            <person name="Fukano H."/>
            <person name="Wada S."/>
        </authorList>
    </citation>
    <scope>NUCLEOTIDE SEQUENCE</scope>
    <source>
        <strain evidence="7">NJB18185</strain>
    </source>
</reference>
<dbReference type="FunFam" id="3.40.1030.10:FF:000003">
    <property type="entry name" value="Pyrimidine-nucleoside phosphorylase"/>
    <property type="match status" value="1"/>
</dbReference>
<dbReference type="EMBL" id="BFCH01000009">
    <property type="protein sequence ID" value="GBG37101.1"/>
    <property type="molecule type" value="Genomic_DNA"/>
</dbReference>
<keyword evidence="8" id="KW-1185">Reference proteome</keyword>
<dbReference type="PANTHER" id="PTHR10515:SF0">
    <property type="entry name" value="THYMIDINE PHOSPHORYLASE"/>
    <property type="match status" value="1"/>
</dbReference>
<dbReference type="NCBIfam" id="TIGR02644">
    <property type="entry name" value="Y_phosphoryl"/>
    <property type="match status" value="1"/>
</dbReference>
<feature type="domain" description="Pyrimidine nucleoside phosphorylase C-terminal" evidence="5">
    <location>
        <begin position="343"/>
        <end position="417"/>
    </location>
</feature>
<dbReference type="PROSITE" id="PS00647">
    <property type="entry name" value="THYMID_PHOSPHORYLASE"/>
    <property type="match status" value="1"/>
</dbReference>
<dbReference type="GO" id="GO:0009032">
    <property type="term" value="F:thymidine phosphorylase activity"/>
    <property type="evidence" value="ECO:0007669"/>
    <property type="project" value="TreeGrafter"/>
</dbReference>
<dbReference type="RefSeq" id="WP_108921284.1">
    <property type="nucleotide sequence ID" value="NZ_BFCH01000009.1"/>
</dbReference>
<dbReference type="SMART" id="SM00941">
    <property type="entry name" value="PYNP_C"/>
    <property type="match status" value="1"/>
</dbReference>
<evidence type="ECO:0000259" key="5">
    <source>
        <dbReference type="SMART" id="SM00941"/>
    </source>
</evidence>
<evidence type="ECO:0000256" key="4">
    <source>
        <dbReference type="ARBA" id="ARBA00022679"/>
    </source>
</evidence>
<reference evidence="6" key="1">
    <citation type="journal article" date="2018" name="Genome Announc.">
        <title>Draft Genome Sequence of Mycobacterium montefiorense Isolated from Japanese Black Salamander (Hynobius nigrescens).</title>
        <authorList>
            <person name="Fukano H."/>
            <person name="Yoshida M."/>
            <person name="Shimizu A."/>
            <person name="Iwao H."/>
            <person name="Katayama Y."/>
            <person name="Omatsu T."/>
            <person name="Mizutani T."/>
            <person name="Kurata O."/>
            <person name="Wada S."/>
            <person name="Hoshino Y."/>
        </authorList>
    </citation>
    <scope>NUCLEOTIDE SEQUENCE</scope>
    <source>
        <strain evidence="6">BS</strain>
    </source>
</reference>
<dbReference type="Pfam" id="PF02885">
    <property type="entry name" value="Glycos_trans_3N"/>
    <property type="match status" value="1"/>
</dbReference>
<dbReference type="Gene3D" id="3.90.1170.30">
    <property type="entry name" value="Pyrimidine nucleoside phosphorylase-like, C-terminal domain"/>
    <property type="match status" value="1"/>
</dbReference>